<dbReference type="STRING" id="1401.BK123_03945"/>
<keyword evidence="4" id="KW-0472">Membrane</keyword>
<dbReference type="AlphaFoldDB" id="A0A1R1B9H0"/>
<evidence type="ECO:0000256" key="3">
    <source>
        <dbReference type="ARBA" id="ARBA00023163"/>
    </source>
</evidence>
<comment type="caution">
    <text evidence="6">The sequence shown here is derived from an EMBL/GenBank/DDBJ whole genome shotgun (WGS) entry which is preliminary data.</text>
</comment>
<dbReference type="InterPro" id="IPR009057">
    <property type="entry name" value="Homeodomain-like_sf"/>
</dbReference>
<dbReference type="PROSITE" id="PS01124">
    <property type="entry name" value="HTH_ARAC_FAMILY_2"/>
    <property type="match status" value="1"/>
</dbReference>
<sequence>MRRKRTNSRLFYQFLLSHVLIFAIPFIILSSVVYYNAVVRFKSEIEASNVYKLNQVKNTFDLLARGLDNTASRISIDSELTPFVVKSGKYKEIEAVDELGKYKANNTIVDEVALYFHGDERLYTSSGINSFDTFAKRVYGFSDLDGIRLDEEMSRLQIPEIRRIQTTVTGSSQQQNVLMYMFPIPRNSQAPYGTVSFFIRESMLTDLVGPILGDFNGSVYILDSKDSILASRSHENDLTEQDAKQLLVSKTQDGIHDAKLGGEHYSLMQAKSKWTGWSYVIVMPTDQFLGRVLEMRTFVLLICGAVVAFGILIAVLLSTRQYRPIRIIADYVRTLQVWTHGNDNRRHNELDLIRDSVQATRDLMKRIDEQRPIVREQFFVRLILGLIKDEEETIAFLSRENLSLPEENCFVTVIPMDGSEYISTQNREELLRLLSEISMTDAVGYGVELIPDQSLAILISTGCNESCLRHVQEEIAGEIARLFEHCCGFRPTVGVGSPVSGLIHANRSYIEASAAMEQSGRIRKGETVYFADMSEWQEGSEWYPIEEQIRLVQSMKQGNNAAAKTALVNIVHDLEGKEVSLFYFRCMSFDLINTFLRTMNELKLSIPQEYRSHLAEFTTLKQLDAGMTGLIDLICDYVQANKESKNTAMGAEIFQYIEQHYQEYDLNLEKIADHFQMSISYFSRYMKDQTGYTFTEYVTHLRMEEVKRLLKHSDLAIKDIVASVGYSDVSNFMRKFKNTEGITLGQYRKLYS</sequence>
<dbReference type="InterPro" id="IPR018060">
    <property type="entry name" value="HTH_AraC"/>
</dbReference>
<keyword evidence="4" id="KW-0812">Transmembrane</keyword>
<evidence type="ECO:0000256" key="4">
    <source>
        <dbReference type="SAM" id="Phobius"/>
    </source>
</evidence>
<keyword evidence="2" id="KW-0238">DNA-binding</keyword>
<dbReference type="Gene3D" id="1.10.10.60">
    <property type="entry name" value="Homeodomain-like"/>
    <property type="match status" value="2"/>
</dbReference>
<dbReference type="Proteomes" id="UP000187074">
    <property type="component" value="Unassembled WGS sequence"/>
</dbReference>
<dbReference type="EMBL" id="MRTF01000001">
    <property type="protein sequence ID" value="OME96740.1"/>
    <property type="molecule type" value="Genomic_DNA"/>
</dbReference>
<dbReference type="GO" id="GO:0003700">
    <property type="term" value="F:DNA-binding transcription factor activity"/>
    <property type="evidence" value="ECO:0007669"/>
    <property type="project" value="InterPro"/>
</dbReference>
<dbReference type="GO" id="GO:0043565">
    <property type="term" value="F:sequence-specific DNA binding"/>
    <property type="evidence" value="ECO:0007669"/>
    <property type="project" value="InterPro"/>
</dbReference>
<evidence type="ECO:0000259" key="5">
    <source>
        <dbReference type="PROSITE" id="PS01124"/>
    </source>
</evidence>
<dbReference type="OrthoDB" id="2647120at2"/>
<gene>
    <name evidence="6" type="ORF">BK123_03945</name>
</gene>
<dbReference type="Pfam" id="PF12833">
    <property type="entry name" value="HTH_18"/>
    <property type="match status" value="1"/>
</dbReference>
<feature type="domain" description="HTH araC/xylS-type" evidence="5">
    <location>
        <begin position="651"/>
        <end position="750"/>
    </location>
</feature>
<dbReference type="Pfam" id="PF17853">
    <property type="entry name" value="GGDEF_2"/>
    <property type="match status" value="1"/>
</dbReference>
<dbReference type="SMART" id="SM00342">
    <property type="entry name" value="HTH_ARAC"/>
    <property type="match status" value="1"/>
</dbReference>
<keyword evidence="4" id="KW-1133">Transmembrane helix</keyword>
<protein>
    <recommendedName>
        <fullName evidence="5">HTH araC/xylS-type domain-containing protein</fullName>
    </recommendedName>
</protein>
<evidence type="ECO:0000256" key="2">
    <source>
        <dbReference type="ARBA" id="ARBA00023125"/>
    </source>
</evidence>
<evidence type="ECO:0000313" key="6">
    <source>
        <dbReference type="EMBL" id="OME96740.1"/>
    </source>
</evidence>
<reference evidence="6 7" key="1">
    <citation type="submission" date="2016-11" db="EMBL/GenBank/DDBJ databases">
        <title>Paenibacillus species isolates.</title>
        <authorList>
            <person name="Beno S.M."/>
        </authorList>
    </citation>
    <scope>NUCLEOTIDE SEQUENCE [LARGE SCALE GENOMIC DNA]</scope>
    <source>
        <strain evidence="6 7">FSL F4-0100</strain>
    </source>
</reference>
<evidence type="ECO:0000256" key="1">
    <source>
        <dbReference type="ARBA" id="ARBA00023015"/>
    </source>
</evidence>
<dbReference type="SUPFAM" id="SSF46689">
    <property type="entry name" value="Homeodomain-like"/>
    <property type="match status" value="2"/>
</dbReference>
<name>A0A1R1B9H0_PAELA</name>
<dbReference type="PANTHER" id="PTHR43280">
    <property type="entry name" value="ARAC-FAMILY TRANSCRIPTIONAL REGULATOR"/>
    <property type="match status" value="1"/>
</dbReference>
<keyword evidence="1" id="KW-0805">Transcription regulation</keyword>
<organism evidence="6 7">
    <name type="scientific">Paenibacillus lautus</name>
    <name type="common">Bacillus lautus</name>
    <dbReference type="NCBI Taxonomy" id="1401"/>
    <lineage>
        <taxon>Bacteria</taxon>
        <taxon>Bacillati</taxon>
        <taxon>Bacillota</taxon>
        <taxon>Bacilli</taxon>
        <taxon>Bacillales</taxon>
        <taxon>Paenibacillaceae</taxon>
        <taxon>Paenibacillus</taxon>
    </lineage>
</organism>
<keyword evidence="3" id="KW-0804">Transcription</keyword>
<feature type="transmembrane region" description="Helical" evidence="4">
    <location>
        <begin position="298"/>
        <end position="317"/>
    </location>
</feature>
<dbReference type="RefSeq" id="WP_076321082.1">
    <property type="nucleotide sequence ID" value="NZ_MRTF01000001.1"/>
</dbReference>
<evidence type="ECO:0000313" key="7">
    <source>
        <dbReference type="Proteomes" id="UP000187074"/>
    </source>
</evidence>
<accession>A0A1R1B9H0</accession>
<proteinExistence type="predicted"/>
<dbReference type="Gene3D" id="3.30.450.20">
    <property type="entry name" value="PAS domain"/>
    <property type="match status" value="1"/>
</dbReference>
<feature type="transmembrane region" description="Helical" evidence="4">
    <location>
        <begin position="12"/>
        <end position="35"/>
    </location>
</feature>
<dbReference type="InterPro" id="IPR041522">
    <property type="entry name" value="CdaR_GGDEF"/>
</dbReference>
<dbReference type="PANTHER" id="PTHR43280:SF2">
    <property type="entry name" value="HTH-TYPE TRANSCRIPTIONAL REGULATOR EXSA"/>
    <property type="match status" value="1"/>
</dbReference>